<keyword evidence="2" id="KW-0170">Cobalt</keyword>
<organism evidence="3 4">
    <name type="scientific">Pediococcus claussenii (strain ATCC BAA-344 / DSM 14800 / JCM 18046 / KCTC 3811 / LMG 21948 / P06)</name>
    <dbReference type="NCBI Taxonomy" id="701521"/>
    <lineage>
        <taxon>Bacteria</taxon>
        <taxon>Bacillati</taxon>
        <taxon>Bacillota</taxon>
        <taxon>Bacilli</taxon>
        <taxon>Lactobacillales</taxon>
        <taxon>Lactobacillaceae</taxon>
        <taxon>Pediococcus</taxon>
    </lineage>
</organism>
<dbReference type="EMBL" id="CP003137">
    <property type="protein sequence ID" value="AEV95614.1"/>
    <property type="molecule type" value="Genomic_DNA"/>
</dbReference>
<dbReference type="RefSeq" id="WP_014215808.1">
    <property type="nucleotide sequence ID" value="NC_016605.1"/>
</dbReference>
<keyword evidence="2" id="KW-0479">Metal-binding</keyword>
<dbReference type="Gene3D" id="3.40.50.1400">
    <property type="match status" value="2"/>
</dbReference>
<feature type="binding site" evidence="2">
    <location>
        <position position="205"/>
    </location>
    <ligand>
        <name>Co(2+)</name>
        <dbReference type="ChEBI" id="CHEBI:48828"/>
    </ligand>
</feature>
<reference evidence="3 4" key="1">
    <citation type="journal article" date="2012" name="J. Bacteriol.">
        <title>Complete Genome Sequence of the Beer Spoilage Organism Pediococcus claussenii ATCC BAA-344T.</title>
        <authorList>
            <person name="Pittet V."/>
            <person name="Abegunde T."/>
            <person name="Marfleet T."/>
            <person name="Haakensen M."/>
            <person name="Morrow K."/>
            <person name="Jayaprakash T."/>
            <person name="Schroeder K."/>
            <person name="Trost B."/>
            <person name="Byrns S."/>
            <person name="Bergsveinson J."/>
            <person name="Kusalik A."/>
            <person name="Ziola B."/>
        </authorList>
    </citation>
    <scope>NUCLEOTIDE SEQUENCE [LARGE SCALE GENOMIC DNA]</scope>
    <source>
        <strain evidence="3 4">ATCC BAA-344</strain>
    </source>
</reference>
<feature type="binding site" evidence="2">
    <location>
        <position position="173"/>
    </location>
    <ligand>
        <name>Co(2+)</name>
        <dbReference type="ChEBI" id="CHEBI:48828"/>
    </ligand>
</feature>
<dbReference type="eggNOG" id="COG4822">
    <property type="taxonomic scope" value="Bacteria"/>
</dbReference>
<evidence type="ECO:0000313" key="3">
    <source>
        <dbReference type="EMBL" id="AEV95614.1"/>
    </source>
</evidence>
<dbReference type="HOGENOM" id="CLU_036584_1_1_9"/>
<name>G8PEK5_PEDCP</name>
<evidence type="ECO:0000256" key="1">
    <source>
        <dbReference type="PIRSR" id="PIRSR033579-1"/>
    </source>
</evidence>
<dbReference type="KEGG" id="pce:PECL_1389"/>
<dbReference type="Pfam" id="PF06180">
    <property type="entry name" value="CbiK"/>
    <property type="match status" value="1"/>
</dbReference>
<dbReference type="InterPro" id="IPR010388">
    <property type="entry name" value="Anaerobic_Co-chelatase"/>
</dbReference>
<gene>
    <name evidence="3" type="primary">cbiK</name>
    <name evidence="3" type="ordered locus">PECL_1389</name>
</gene>
<dbReference type="GO" id="GO:0016852">
    <property type="term" value="F:sirohydrochlorin cobaltochelatase activity"/>
    <property type="evidence" value="ECO:0007669"/>
    <property type="project" value="InterPro"/>
</dbReference>
<dbReference type="AlphaFoldDB" id="G8PEK5"/>
<feature type="active site" description="Proton acceptor" evidence="1">
    <location>
        <position position="144"/>
    </location>
</feature>
<dbReference type="GO" id="GO:0046872">
    <property type="term" value="F:metal ion binding"/>
    <property type="evidence" value="ECO:0007669"/>
    <property type="project" value="UniProtKB-KW"/>
</dbReference>
<dbReference type="PATRIC" id="fig|701521.8.peg.1294"/>
<proteinExistence type="predicted"/>
<feature type="binding site" evidence="2">
    <location>
        <position position="144"/>
    </location>
    <ligand>
        <name>Co(2+)</name>
        <dbReference type="ChEBI" id="CHEBI:48828"/>
    </ligand>
</feature>
<keyword evidence="4" id="KW-1185">Reference proteome</keyword>
<dbReference type="STRING" id="701521.PECL_1389"/>
<dbReference type="Proteomes" id="UP000005444">
    <property type="component" value="Chromosome"/>
</dbReference>
<evidence type="ECO:0000313" key="4">
    <source>
        <dbReference type="Proteomes" id="UP000005444"/>
    </source>
</evidence>
<accession>G8PEK5</accession>
<dbReference type="PIRSF" id="PIRSF033579">
    <property type="entry name" value="Anaer_Co_chel"/>
    <property type="match status" value="1"/>
</dbReference>
<dbReference type="GO" id="GO:0019251">
    <property type="term" value="P:anaerobic cobalamin biosynthetic process"/>
    <property type="evidence" value="ECO:0007669"/>
    <property type="project" value="InterPro"/>
</dbReference>
<sequence>MKKGILVVTFGTTSLKARQATTNKIIKKAKEQFPDFLVQGAFTSRKVMDKISNQEHTNIEYLDDAIQKLKQKECRELYVEPLYLTESNDLAKLQTVIHGYDADFQKIVFGDPLLTTVNDFKDFAIFLNSVGDLKLDEGNLFIGHGTAKSNRFILHTTLDYMMLDTNSFVGTVESYPDLGSIMQRMRIKNIQRVHLYPLMLVAGIHASKDIVSGEKGTWNKMLMDGGFETTGQLIGLGEYEFVQNKFISNLKRVVEVSR</sequence>
<dbReference type="SUPFAM" id="SSF53800">
    <property type="entry name" value="Chelatase"/>
    <property type="match status" value="1"/>
</dbReference>
<evidence type="ECO:0000256" key="2">
    <source>
        <dbReference type="PIRSR" id="PIRSR033579-3"/>
    </source>
</evidence>
<protein>
    <submittedName>
        <fullName evidence="3">Sirohydrochlorin cobaltochelatase 2</fullName>
    </submittedName>
</protein>